<dbReference type="AlphaFoldDB" id="A0A2P6VM48"/>
<evidence type="ECO:0000313" key="2">
    <source>
        <dbReference type="EMBL" id="PSC75182.1"/>
    </source>
</evidence>
<feature type="compositionally biased region" description="Gly residues" evidence="1">
    <location>
        <begin position="360"/>
        <end position="378"/>
    </location>
</feature>
<accession>A0A2P6VM48</accession>
<feature type="compositionally biased region" description="Gly residues" evidence="1">
    <location>
        <begin position="164"/>
        <end position="175"/>
    </location>
</feature>
<protein>
    <submittedName>
        <fullName evidence="2">Uncharacterized protein</fullName>
    </submittedName>
</protein>
<feature type="region of interest" description="Disordered" evidence="1">
    <location>
        <begin position="422"/>
        <end position="460"/>
    </location>
</feature>
<evidence type="ECO:0000256" key="1">
    <source>
        <dbReference type="SAM" id="MobiDB-lite"/>
    </source>
</evidence>
<feature type="region of interest" description="Disordered" evidence="1">
    <location>
        <begin position="356"/>
        <end position="386"/>
    </location>
</feature>
<gene>
    <name evidence="2" type="ORF">C2E20_1784</name>
</gene>
<reference evidence="2 3" key="1">
    <citation type="journal article" date="2018" name="Plant J.">
        <title>Genome sequences of Chlorella sorokiniana UTEX 1602 and Micractinium conductrix SAG 241.80: implications to maltose excretion by a green alga.</title>
        <authorList>
            <person name="Arriola M.B."/>
            <person name="Velmurugan N."/>
            <person name="Zhang Y."/>
            <person name="Plunkett M.H."/>
            <person name="Hondzo H."/>
            <person name="Barney B.M."/>
        </authorList>
    </citation>
    <scope>NUCLEOTIDE SEQUENCE [LARGE SCALE GENOMIC DNA]</scope>
    <source>
        <strain evidence="2 3">SAG 241.80</strain>
    </source>
</reference>
<feature type="region of interest" description="Disordered" evidence="1">
    <location>
        <begin position="147"/>
        <end position="182"/>
    </location>
</feature>
<dbReference type="EMBL" id="LHPF02000003">
    <property type="protein sequence ID" value="PSC75182.1"/>
    <property type="molecule type" value="Genomic_DNA"/>
</dbReference>
<feature type="compositionally biased region" description="Low complexity" evidence="1">
    <location>
        <begin position="423"/>
        <end position="443"/>
    </location>
</feature>
<sequence length="460" mass="46535">MRFSGVRVRFYEAPAEATAVAVTSVCRFKSSKGTEHKGEAVLELSGPVQLLGALGLERGTLLCIEGLHAKLDGLAMVVRNTDPDAAKVVVRGHAALSDADLAAISAVLDRQAAGGGAAAGTTRAMVRAAYVPNPTLHLIHVRLRGRTEGQGSAAARDQGEQTAGDGGSGGSGGGAAEDDDLLLPHLPDSEAAQHAWGSLEDPAWGQYSQEFQSWGEEPLPLGARRQRRRQAAEQQAAAQRQAAAMRQQAAAGQQQAGDAGATGSGSASGGSPAALAVGVAPEATAAAPTAAAAAAPAPGPHNLWADLSDAELAAWLEAELGEKLPLGKLLQELLRQAGRAGVASVFADAVADQQDLGQRGDAGSGGGGGGHDGSGSRGGARDKAGPLQQRSTRFLLQARQRLAAARQRSRGLTAAIEASQLPGQASTAAQAAAHGGTQSLAEPPDADADDTARQLASLRM</sequence>
<proteinExistence type="predicted"/>
<organism evidence="2 3">
    <name type="scientific">Micractinium conductrix</name>
    <dbReference type="NCBI Taxonomy" id="554055"/>
    <lineage>
        <taxon>Eukaryota</taxon>
        <taxon>Viridiplantae</taxon>
        <taxon>Chlorophyta</taxon>
        <taxon>core chlorophytes</taxon>
        <taxon>Trebouxiophyceae</taxon>
        <taxon>Chlorellales</taxon>
        <taxon>Chlorellaceae</taxon>
        <taxon>Chlorella clade</taxon>
        <taxon>Micractinium</taxon>
    </lineage>
</organism>
<feature type="region of interest" description="Disordered" evidence="1">
    <location>
        <begin position="223"/>
        <end position="272"/>
    </location>
</feature>
<evidence type="ECO:0000313" key="3">
    <source>
        <dbReference type="Proteomes" id="UP000239649"/>
    </source>
</evidence>
<name>A0A2P6VM48_9CHLO</name>
<feature type="compositionally biased region" description="Low complexity" evidence="1">
    <location>
        <begin position="232"/>
        <end position="259"/>
    </location>
</feature>
<keyword evidence="3" id="KW-1185">Reference proteome</keyword>
<comment type="caution">
    <text evidence="2">The sequence shown here is derived from an EMBL/GenBank/DDBJ whole genome shotgun (WGS) entry which is preliminary data.</text>
</comment>
<dbReference type="Proteomes" id="UP000239649">
    <property type="component" value="Unassembled WGS sequence"/>
</dbReference>